<evidence type="ECO:0000313" key="2">
    <source>
        <dbReference type="Proteomes" id="UP000829196"/>
    </source>
</evidence>
<proteinExistence type="predicted"/>
<gene>
    <name evidence="1" type="ORF">KFK09_022892</name>
</gene>
<dbReference type="Proteomes" id="UP000829196">
    <property type="component" value="Unassembled WGS sequence"/>
</dbReference>
<protein>
    <submittedName>
        <fullName evidence="1">Uncharacterized protein</fullName>
    </submittedName>
</protein>
<organism evidence="1 2">
    <name type="scientific">Dendrobium nobile</name>
    <name type="common">Orchid</name>
    <dbReference type="NCBI Taxonomy" id="94219"/>
    <lineage>
        <taxon>Eukaryota</taxon>
        <taxon>Viridiplantae</taxon>
        <taxon>Streptophyta</taxon>
        <taxon>Embryophyta</taxon>
        <taxon>Tracheophyta</taxon>
        <taxon>Spermatophyta</taxon>
        <taxon>Magnoliopsida</taxon>
        <taxon>Liliopsida</taxon>
        <taxon>Asparagales</taxon>
        <taxon>Orchidaceae</taxon>
        <taxon>Epidendroideae</taxon>
        <taxon>Malaxideae</taxon>
        <taxon>Dendrobiinae</taxon>
        <taxon>Dendrobium</taxon>
    </lineage>
</organism>
<dbReference type="AlphaFoldDB" id="A0A8T3AL72"/>
<dbReference type="SMR" id="A0A8T3AL72"/>
<reference evidence="1" key="1">
    <citation type="journal article" date="2022" name="Front. Genet.">
        <title>Chromosome-Scale Assembly of the Dendrobium nobile Genome Provides Insights Into the Molecular Mechanism of the Biosynthesis of the Medicinal Active Ingredient of Dendrobium.</title>
        <authorList>
            <person name="Xu Q."/>
            <person name="Niu S.-C."/>
            <person name="Li K.-L."/>
            <person name="Zheng P.-J."/>
            <person name="Zhang X.-J."/>
            <person name="Jia Y."/>
            <person name="Liu Y."/>
            <person name="Niu Y.-X."/>
            <person name="Yu L.-H."/>
            <person name="Chen D.-F."/>
            <person name="Zhang G.-Q."/>
        </authorList>
    </citation>
    <scope>NUCLEOTIDE SEQUENCE</scope>
    <source>
        <tissue evidence="1">Leaf</tissue>
    </source>
</reference>
<name>A0A8T3AL72_DENNO</name>
<keyword evidence="2" id="KW-1185">Reference proteome</keyword>
<accession>A0A8T3AL72</accession>
<comment type="caution">
    <text evidence="1">The sequence shown here is derived from an EMBL/GenBank/DDBJ whole genome shotgun (WGS) entry which is preliminary data.</text>
</comment>
<evidence type="ECO:0000313" key="1">
    <source>
        <dbReference type="EMBL" id="KAI0496572.1"/>
    </source>
</evidence>
<dbReference type="EMBL" id="JAGYWB010000016">
    <property type="protein sequence ID" value="KAI0496572.1"/>
    <property type="molecule type" value="Genomic_DNA"/>
</dbReference>
<sequence length="65" mass="7499">MKCMGELTYRWSHFAQWEQNANVFGSSCHFHMGYPDYPTSALRSGQTCSYMTEVCVENLKLGRVI</sequence>